<dbReference type="PANTHER" id="PTHR22642:SF2">
    <property type="entry name" value="PROTEIN LONG AFTER FAR-RED 3"/>
    <property type="match status" value="1"/>
</dbReference>
<dbReference type="EMBL" id="BAAACW010000039">
    <property type="protein sequence ID" value="GAA0356128.1"/>
    <property type="molecule type" value="Genomic_DNA"/>
</dbReference>
<reference evidence="2 3" key="1">
    <citation type="journal article" date="2019" name="Int. J. Syst. Evol. Microbiol.">
        <title>The Global Catalogue of Microorganisms (GCM) 10K type strain sequencing project: providing services to taxonomists for standard genome sequencing and annotation.</title>
        <authorList>
            <consortium name="The Broad Institute Genomics Platform"/>
            <consortium name="The Broad Institute Genome Sequencing Center for Infectious Disease"/>
            <person name="Wu L."/>
            <person name="Ma J."/>
        </authorList>
    </citation>
    <scope>NUCLEOTIDE SEQUENCE [LARGE SCALE GENOMIC DNA]</scope>
    <source>
        <strain evidence="2 3">JCM 12662</strain>
    </source>
</reference>
<sequence>MRLFKNGKIYMERNQFTESMIVEDNRIMKVGANEECAAKYTGTEVVDLEGKTVLPGLIDTHLHFLMTAEYLSLLPITDVTSMSELIQRTTRYIEENGLTSEDIVYTEGWNHTQFTDENRLPTREDLDKISTIVPIALVRVDRHMMSLNTAALHRFNIHKDTELEVGGEIQKDVNGNPTGVLTEGAVDLVRSQLPVKTVSEKKALLMDTMRLANSLGLTSMHTNDAKDENIFDTLKIYEDLDADGQLTIRFYQQIWFNNGKYMPDFLNSSYAFHQGTAWNKIGPVKLFIDGTLGSRTAALREPYADDPDNKGILTKSQEALNQEVAMAVDNGYQVIIHGIGDRGIETILNAFDQALDGKPNDLRLGVNHMQLTSGVDLIDRVAEKGYLTYVQPIFIDDDLPIVYDRMGTERAEGSYLFKSMKNKGIHQSFSSDAPIVSFNPFYNIQCAVTRNRLEHPAEQPYLSEEAMDIYEAIDAYTYEGAYASFEENEKGRLKEGFLADFIILEQDIFTVAKEKIKDTTVVSTYVNGKEVYKKEN</sequence>
<dbReference type="SUPFAM" id="SSF51338">
    <property type="entry name" value="Composite domain of metallo-dependent hydrolases"/>
    <property type="match status" value="1"/>
</dbReference>
<gene>
    <name evidence="2" type="ORF">GCM10008932_06380</name>
</gene>
<comment type="caution">
    <text evidence="2">The sequence shown here is derived from an EMBL/GenBank/DDBJ whole genome shotgun (WGS) entry which is preliminary data.</text>
</comment>
<dbReference type="InterPro" id="IPR033932">
    <property type="entry name" value="YtcJ-like"/>
</dbReference>
<accession>A0ABN0X668</accession>
<dbReference type="SUPFAM" id="SSF51556">
    <property type="entry name" value="Metallo-dependent hydrolases"/>
    <property type="match status" value="1"/>
</dbReference>
<feature type="domain" description="Amidohydrolase 3" evidence="1">
    <location>
        <begin position="44"/>
        <end position="532"/>
    </location>
</feature>
<dbReference type="CDD" id="cd01300">
    <property type="entry name" value="YtcJ_like"/>
    <property type="match status" value="1"/>
</dbReference>
<dbReference type="RefSeq" id="WP_343753939.1">
    <property type="nucleotide sequence ID" value="NZ_BAAACW010000039.1"/>
</dbReference>
<organism evidence="2 3">
    <name type="scientific">Alkalibacterium iburiense</name>
    <dbReference type="NCBI Taxonomy" id="290589"/>
    <lineage>
        <taxon>Bacteria</taxon>
        <taxon>Bacillati</taxon>
        <taxon>Bacillota</taxon>
        <taxon>Bacilli</taxon>
        <taxon>Lactobacillales</taxon>
        <taxon>Carnobacteriaceae</taxon>
        <taxon>Alkalibacterium</taxon>
    </lineage>
</organism>
<dbReference type="Gene3D" id="3.20.20.140">
    <property type="entry name" value="Metal-dependent hydrolases"/>
    <property type="match status" value="1"/>
</dbReference>
<evidence type="ECO:0000313" key="2">
    <source>
        <dbReference type="EMBL" id="GAA0356128.1"/>
    </source>
</evidence>
<dbReference type="Gene3D" id="2.30.40.10">
    <property type="entry name" value="Urease, subunit C, domain 1"/>
    <property type="match status" value="1"/>
</dbReference>
<dbReference type="Gene3D" id="3.10.310.70">
    <property type="match status" value="1"/>
</dbReference>
<evidence type="ECO:0000259" key="1">
    <source>
        <dbReference type="Pfam" id="PF07969"/>
    </source>
</evidence>
<dbReference type="Pfam" id="PF07969">
    <property type="entry name" value="Amidohydro_3"/>
    <property type="match status" value="1"/>
</dbReference>
<evidence type="ECO:0000313" key="3">
    <source>
        <dbReference type="Proteomes" id="UP001501166"/>
    </source>
</evidence>
<name>A0ABN0X668_9LACT</name>
<dbReference type="InterPro" id="IPR032466">
    <property type="entry name" value="Metal_Hydrolase"/>
</dbReference>
<dbReference type="PANTHER" id="PTHR22642">
    <property type="entry name" value="IMIDAZOLONEPROPIONASE"/>
    <property type="match status" value="1"/>
</dbReference>
<dbReference type="InterPro" id="IPR013108">
    <property type="entry name" value="Amidohydro_3"/>
</dbReference>
<keyword evidence="3" id="KW-1185">Reference proteome</keyword>
<dbReference type="InterPro" id="IPR011059">
    <property type="entry name" value="Metal-dep_hydrolase_composite"/>
</dbReference>
<protein>
    <submittedName>
        <fullName evidence="2">Amidohydrolase</fullName>
    </submittedName>
</protein>
<proteinExistence type="predicted"/>
<dbReference type="Proteomes" id="UP001501166">
    <property type="component" value="Unassembled WGS sequence"/>
</dbReference>